<dbReference type="RefSeq" id="XP_062703766.1">
    <property type="nucleotide sequence ID" value="XM_062847782.1"/>
</dbReference>
<feature type="region of interest" description="Disordered" evidence="6">
    <location>
        <begin position="1464"/>
        <end position="1510"/>
    </location>
</feature>
<keyword evidence="3" id="KW-0064">Aspartyl protease</keyword>
<evidence type="ECO:0000256" key="1">
    <source>
        <dbReference type="ARBA" id="ARBA00022670"/>
    </source>
</evidence>
<dbReference type="InterPro" id="IPR001584">
    <property type="entry name" value="Integrase_cat-core"/>
</dbReference>
<dbReference type="InterPro" id="IPR012337">
    <property type="entry name" value="RNaseH-like_sf"/>
</dbReference>
<evidence type="ECO:0000256" key="5">
    <source>
        <dbReference type="PROSITE-ProRule" id="PRU00047"/>
    </source>
</evidence>
<dbReference type="InterPro" id="IPR013103">
    <property type="entry name" value="RVT_2"/>
</dbReference>
<dbReference type="Pfam" id="PF07727">
    <property type="entry name" value="RVT_2"/>
    <property type="match status" value="1"/>
</dbReference>
<evidence type="ECO:0000256" key="4">
    <source>
        <dbReference type="ARBA" id="ARBA00022801"/>
    </source>
</evidence>
<dbReference type="InterPro" id="IPR057670">
    <property type="entry name" value="SH3_retrovirus"/>
</dbReference>
<evidence type="ECO:0000256" key="6">
    <source>
        <dbReference type="SAM" id="MobiDB-lite"/>
    </source>
</evidence>
<dbReference type="PANTHER" id="PTHR42648:SF28">
    <property type="entry name" value="TRANSPOSON-ENCODED PROTEIN WITH RIBONUCLEASE H-LIKE AND RETROVIRUS ZINC FINGER-LIKE DOMAINS"/>
    <property type="match status" value="1"/>
</dbReference>
<name>A0ABM1Z8B5_AEDAL</name>
<dbReference type="SUPFAM" id="SSF56672">
    <property type="entry name" value="DNA/RNA polymerases"/>
    <property type="match status" value="1"/>
</dbReference>
<keyword evidence="1" id="KW-0645">Protease</keyword>
<feature type="domain" description="Integrase catalytic" evidence="8">
    <location>
        <begin position="474"/>
        <end position="653"/>
    </location>
</feature>
<feature type="compositionally biased region" description="Acidic residues" evidence="6">
    <location>
        <begin position="741"/>
        <end position="750"/>
    </location>
</feature>
<evidence type="ECO:0000259" key="7">
    <source>
        <dbReference type="PROSITE" id="PS50158"/>
    </source>
</evidence>
<evidence type="ECO:0000313" key="10">
    <source>
        <dbReference type="Proteomes" id="UP000069940"/>
    </source>
</evidence>
<feature type="domain" description="CCHC-type" evidence="7">
    <location>
        <begin position="237"/>
        <end position="253"/>
    </location>
</feature>
<feature type="compositionally biased region" description="Acidic residues" evidence="6">
    <location>
        <begin position="760"/>
        <end position="784"/>
    </location>
</feature>
<evidence type="ECO:0000313" key="9">
    <source>
        <dbReference type="EnsemblMetazoa" id="AALFPA23_016025.P23352"/>
    </source>
</evidence>
<dbReference type="SUPFAM" id="SSF53098">
    <property type="entry name" value="Ribonuclease H-like"/>
    <property type="match status" value="1"/>
</dbReference>
<dbReference type="Pfam" id="PF00665">
    <property type="entry name" value="rve"/>
    <property type="match status" value="1"/>
</dbReference>
<keyword evidence="4" id="KW-0378">Hydrolase</keyword>
<proteinExistence type="predicted"/>
<dbReference type="InterPro" id="IPR036875">
    <property type="entry name" value="Znf_CCHC_sf"/>
</dbReference>
<dbReference type="Pfam" id="PF13976">
    <property type="entry name" value="gag_pre-integrs"/>
    <property type="match status" value="1"/>
</dbReference>
<dbReference type="PROSITE" id="PS50994">
    <property type="entry name" value="INTEGRASE"/>
    <property type="match status" value="1"/>
</dbReference>
<keyword evidence="2" id="KW-0479">Metal-binding</keyword>
<evidence type="ECO:0000259" key="8">
    <source>
        <dbReference type="PROSITE" id="PS50994"/>
    </source>
</evidence>
<dbReference type="SUPFAM" id="SSF57756">
    <property type="entry name" value="Retrovirus zinc finger-like domains"/>
    <property type="match status" value="1"/>
</dbReference>
<dbReference type="CDD" id="cd09272">
    <property type="entry name" value="RNase_HI_RT_Ty1"/>
    <property type="match status" value="1"/>
</dbReference>
<keyword evidence="10" id="KW-1185">Reference proteome</keyword>
<dbReference type="InterPro" id="IPR043502">
    <property type="entry name" value="DNA/RNA_pol_sf"/>
</dbReference>
<dbReference type="Pfam" id="PF14223">
    <property type="entry name" value="Retrotran_gag_2"/>
    <property type="match status" value="1"/>
</dbReference>
<dbReference type="InterPro" id="IPR039537">
    <property type="entry name" value="Retrotran_Ty1/copia-like"/>
</dbReference>
<dbReference type="GeneID" id="115253946"/>
<dbReference type="EnsemblMetazoa" id="AALFPA23_016025.R23352">
    <property type="protein sequence ID" value="AALFPA23_016025.P23352"/>
    <property type="gene ID" value="AALFPA23_016025"/>
</dbReference>
<protein>
    <submittedName>
        <fullName evidence="9">Uncharacterized protein</fullName>
    </submittedName>
</protein>
<dbReference type="Proteomes" id="UP000069940">
    <property type="component" value="Unassembled WGS sequence"/>
</dbReference>
<evidence type="ECO:0000256" key="3">
    <source>
        <dbReference type="ARBA" id="ARBA00022750"/>
    </source>
</evidence>
<feature type="region of interest" description="Disordered" evidence="6">
    <location>
        <begin position="717"/>
        <end position="819"/>
    </location>
</feature>
<dbReference type="PANTHER" id="PTHR42648">
    <property type="entry name" value="TRANSPOSASE, PUTATIVE-RELATED"/>
    <property type="match status" value="1"/>
</dbReference>
<reference evidence="9" key="2">
    <citation type="submission" date="2025-05" db="UniProtKB">
        <authorList>
            <consortium name="EnsemblMetazoa"/>
        </authorList>
    </citation>
    <scope>IDENTIFICATION</scope>
    <source>
        <strain evidence="9">Foshan</strain>
    </source>
</reference>
<dbReference type="Gene3D" id="3.30.420.10">
    <property type="entry name" value="Ribonuclease H-like superfamily/Ribonuclease H"/>
    <property type="match status" value="1"/>
</dbReference>
<feature type="compositionally biased region" description="Polar residues" evidence="6">
    <location>
        <begin position="1478"/>
        <end position="1510"/>
    </location>
</feature>
<dbReference type="Pfam" id="PF25597">
    <property type="entry name" value="SH3_retrovirus"/>
    <property type="match status" value="1"/>
</dbReference>
<reference evidence="10" key="1">
    <citation type="journal article" date="2015" name="Proc. Natl. Acad. Sci. U.S.A.">
        <title>Genome sequence of the Asian Tiger mosquito, Aedes albopictus, reveals insights into its biology, genetics, and evolution.</title>
        <authorList>
            <person name="Chen X.G."/>
            <person name="Jiang X."/>
            <person name="Gu J."/>
            <person name="Xu M."/>
            <person name="Wu Y."/>
            <person name="Deng Y."/>
            <person name="Zhang C."/>
            <person name="Bonizzoni M."/>
            <person name="Dermauw W."/>
            <person name="Vontas J."/>
            <person name="Armbruster P."/>
            <person name="Huang X."/>
            <person name="Yang Y."/>
            <person name="Zhang H."/>
            <person name="He W."/>
            <person name="Peng H."/>
            <person name="Liu Y."/>
            <person name="Wu K."/>
            <person name="Chen J."/>
            <person name="Lirakis M."/>
            <person name="Topalis P."/>
            <person name="Van Leeuwen T."/>
            <person name="Hall A.B."/>
            <person name="Jiang X."/>
            <person name="Thorpe C."/>
            <person name="Mueller R.L."/>
            <person name="Sun C."/>
            <person name="Waterhouse R.M."/>
            <person name="Yan G."/>
            <person name="Tu Z.J."/>
            <person name="Fang X."/>
            <person name="James A.A."/>
        </authorList>
    </citation>
    <scope>NUCLEOTIDE SEQUENCE [LARGE SCALE GENOMIC DNA]</scope>
    <source>
        <strain evidence="10">Foshan</strain>
    </source>
</reference>
<keyword evidence="5" id="KW-0863">Zinc-finger</keyword>
<dbReference type="InterPro" id="IPR025724">
    <property type="entry name" value="GAG-pre-integrase_dom"/>
</dbReference>
<keyword evidence="5" id="KW-0862">Zinc</keyword>
<dbReference type="InterPro" id="IPR001878">
    <property type="entry name" value="Znf_CCHC"/>
</dbReference>
<accession>A0ABM1Z8B5</accession>
<dbReference type="Pfam" id="PF22936">
    <property type="entry name" value="Pol_BBD"/>
    <property type="match status" value="1"/>
</dbReference>
<dbReference type="InterPro" id="IPR054722">
    <property type="entry name" value="PolX-like_BBD"/>
</dbReference>
<organism evidence="9 10">
    <name type="scientific">Aedes albopictus</name>
    <name type="common">Asian tiger mosquito</name>
    <name type="synonym">Stegomyia albopicta</name>
    <dbReference type="NCBI Taxonomy" id="7160"/>
    <lineage>
        <taxon>Eukaryota</taxon>
        <taxon>Metazoa</taxon>
        <taxon>Ecdysozoa</taxon>
        <taxon>Arthropoda</taxon>
        <taxon>Hexapoda</taxon>
        <taxon>Insecta</taxon>
        <taxon>Pterygota</taxon>
        <taxon>Neoptera</taxon>
        <taxon>Endopterygota</taxon>
        <taxon>Diptera</taxon>
        <taxon>Nematocera</taxon>
        <taxon>Culicoidea</taxon>
        <taxon>Culicidae</taxon>
        <taxon>Culicinae</taxon>
        <taxon>Aedini</taxon>
        <taxon>Aedes</taxon>
        <taxon>Stegomyia</taxon>
    </lineage>
</organism>
<dbReference type="PROSITE" id="PS50158">
    <property type="entry name" value="ZF_CCHC"/>
    <property type="match status" value="1"/>
</dbReference>
<evidence type="ECO:0000256" key="2">
    <source>
        <dbReference type="ARBA" id="ARBA00022723"/>
    </source>
</evidence>
<dbReference type="InterPro" id="IPR036397">
    <property type="entry name" value="RNaseH_sf"/>
</dbReference>
<sequence>MEKDDFVRVPLFDGSNYPAWKYRMLVVLEEHELTECISREIAEVEELKIEVSDTADVRADKKKQCEVRKKKDRRCKSLLISRIHDNQLEYVQDQPTPKAIWSALQRVFERKSIASRLHLKRKMLTLRHERGSLQEHFLVFDKIVREYKSTGAQIDDLDVVCHLLLTLGPAFATVVTALETMPEENLTIEFVKCRLLDEEIKQKSGGVEASLPAAGDSAAFSGASKKKPGQHQKKQFKCFGCHKEGHKLSECPEKKNKGSKKSSAHLGEENGVCFAGARKLSSREVGWIVGSGSSEHLTNDKSLFKQLTPMKCPMQIAVAKEGECIVAKQHGEIKLYSQVNGKSIPITLKNVLYIPEARVNLLSVRKMEMAGLKVMFADGKVSIERESGAVAVGNRRGKLYELDLYRESVPEESSHYSCGRIPKGLEIWHRRYGHLSGKNLKLLMRNEMVIGMKAKIDGKFADEIVCEPCIVGKQSRKPFSVGEERRSTRVLELIHSDVCGPVTPVGVDGEKYFVTFIDDWSRFTVVCLISSKDQVVDVFREYEAIVSAKFGRSISRFRCDNGTEYKNRAFLQFCKEKGVQIEWTVPYTPEQNGTSERMNRTLVEKTRSMLQDSGVSSELWGTAVQTAAFLANRSPASAIGEKKTPFEMWEGKKPNVEKLRVFGSKVFVHIPKELRKKLDGKSWKGVFVGYSNNGYRVWDPRRKQIVVARDVIFVEESGARQEDPESSVGDSGIVRVPVCSEESDASEDEREAAADPASEHEDEEEQSDLEQDEENNDAEYESCGDDTLREESSQEVSEEAGSDQRPRRNRHAPSWHSDYDMNITGYALNATSYVENLPSTLREMRERADWLKWKAAVREEIDALERNNTWTLVKLPEGRTPISCKWVFRVKRSENGEEDRYKARLVARGFTQRHGFDYSETYSPVAKLDTLRAVLAIANKEKMTVHQMDVKSAFLNGSISEEIYMTQPEGHEKGKNLVCKLNKSLYGLKQASRAWNERFHSFVERLGFRRSTSDQCLYVKGTGQNQVFLVLYVDDVLLIGRHLKLVEVVKKCLSTEFEMTDVGEVNCFLGMKIERNGEKRELRISQRSFLEGLLKRFNMSDCKPISTPMECRLRLKKGEESMRTDKPYRELVGCLMYVTLTSRPDLCAAVNYFSQFQSCPTEEHWVHLKRILRYVRGTIDLGLVFRGDDKSPAMEAYSDADWANDLVDRRSLTGSVFRVHGCTVSWLTRKQPTVSLSSTEAELIALCVTVCHGIWMARLLKELGVKFEEPIIYYEDNQSTIRVVEDERDVGRLKHIDVKFRFVRELIQRGQVAVQYVPSANQLADVMTKGLPSKAFLQHRTNLGLNLKPAAPSPSTVLQSSSVSSSSVFGSSSVLSPSPIAGRGASASPVAAGRGIGASPLPILLGAPSTTTNTSRVLTASPTTALGSTALSVTPTNVAATSKTPTISAVDFVEDPFKDYRYEDPFNIEDPFADDDATTSSEDPFSSDSNTLNNNGSLSRDPKQSASKTTTNQLDDLFGDAQNNNFGAFGTGFTSSLSSGTKKSSAADPFDAFNDNFSKNSATDDKVDTKQDLLFRAFGSTEAKSATTDDDAFFGAAAKASPFEDDEFSRMDDGFGKLDISNNNNSKFGSATTTTTSSNDFANFDVFSNISQNFKSHGLATTDSWKRGATKKTVATSGFGDDFPLSKKGVNLPTKFSEDYSRDDDFGADLEAVLERSKLEK</sequence>